<evidence type="ECO:0000256" key="4">
    <source>
        <dbReference type="ARBA" id="ARBA00022840"/>
    </source>
</evidence>
<organism evidence="9 10">
    <name type="scientific">Penicillium frequentans</name>
    <dbReference type="NCBI Taxonomy" id="3151616"/>
    <lineage>
        <taxon>Eukaryota</taxon>
        <taxon>Fungi</taxon>
        <taxon>Dikarya</taxon>
        <taxon>Ascomycota</taxon>
        <taxon>Pezizomycotina</taxon>
        <taxon>Eurotiomycetes</taxon>
        <taxon>Eurotiomycetidae</taxon>
        <taxon>Eurotiales</taxon>
        <taxon>Aspergillaceae</taxon>
        <taxon>Penicillium</taxon>
    </lineage>
</organism>
<dbReference type="SMART" id="SM00220">
    <property type="entry name" value="S_TKc"/>
    <property type="match status" value="1"/>
</dbReference>
<name>A0AAD6GJA1_9EURO</name>
<keyword evidence="4" id="KW-0067">ATP-binding</keyword>
<gene>
    <name evidence="9" type="ORF">N7494_002977</name>
</gene>
<keyword evidence="9" id="KW-0808">Transferase</keyword>
<evidence type="ECO:0000256" key="1">
    <source>
        <dbReference type="ARBA" id="ARBA00006485"/>
    </source>
</evidence>
<dbReference type="Gene3D" id="3.30.200.20">
    <property type="entry name" value="Phosphorylase Kinase, domain 1"/>
    <property type="match status" value="1"/>
</dbReference>
<evidence type="ECO:0000313" key="10">
    <source>
        <dbReference type="Proteomes" id="UP001220324"/>
    </source>
</evidence>
<sequence>MTSLSGPQCLSPEVIVRFHNRSPRLIPVYTAMDWHKDLGFTDRLRVIQSLTLAYQQASSSDAFAEAQAQARLCENEAYDHATSKEQYDQICQNAIDTAEATSSVAVPNDSSHPGQDVFPDSTTSDESTLGETFGEYISCFHHFDGLHSSIYRTKAQDGSLRAIKITIPHLMTAPHDAHREVRLLREGSYQYVIPLIETFNLDEGRLVMVFPFLRFDFDHLLRRDMVTASQTRSILRDMFSGIAHIHKLGIIHRDIKPSNILMDSPNGPAYLADFGISWKEGDAGSEPSDSKITDVGTTCYRPPEILFGYRGYGTALDLWAAGCVVAESTVVGHRSLFDSGPLGSDLSLIHSIFQTLGTPDEISWPGVHVLPDWGKVEFHPFAAQSWDDILPGASSKGRDLVRQLVCYESSQRLSADEVSGSQYPNLNGRLSIISLGPPALVFLHTLVSMTRPPQECPLSATNLTAVPPPIFREACYKRLRQSCYMRSTHSRIRILIPIPTASFNYARRRIINNGQPRVPIWGERNPFNFLNMALYPVRSVSGKTGN</sequence>
<evidence type="ECO:0000256" key="7">
    <source>
        <dbReference type="SAM" id="MobiDB-lite"/>
    </source>
</evidence>
<dbReference type="PROSITE" id="PS00108">
    <property type="entry name" value="PROTEIN_KINASE_ST"/>
    <property type="match status" value="1"/>
</dbReference>
<dbReference type="GO" id="GO:0051301">
    <property type="term" value="P:cell division"/>
    <property type="evidence" value="ECO:0007669"/>
    <property type="project" value="UniProtKB-KW"/>
</dbReference>
<dbReference type="FunFam" id="1.10.510.10:FF:000924">
    <property type="entry name" value="Cell division protein kinase (Ctk1), putative"/>
    <property type="match status" value="1"/>
</dbReference>
<dbReference type="AlphaFoldDB" id="A0AAD6GJA1"/>
<dbReference type="EC" id="2.7.11.22" evidence="2"/>
<keyword evidence="3" id="KW-0547">Nucleotide-binding</keyword>
<dbReference type="GO" id="GO:0005524">
    <property type="term" value="F:ATP binding"/>
    <property type="evidence" value="ECO:0007669"/>
    <property type="project" value="UniProtKB-KW"/>
</dbReference>
<dbReference type="GO" id="GO:0010389">
    <property type="term" value="P:regulation of G2/M transition of mitotic cell cycle"/>
    <property type="evidence" value="ECO:0007669"/>
    <property type="project" value="TreeGrafter"/>
</dbReference>
<comment type="similarity">
    <text evidence="1">Belongs to the protein kinase superfamily. CMGC Ser/Thr protein kinase family. CDC2/CDKX subfamily.</text>
</comment>
<dbReference type="PROSITE" id="PS50011">
    <property type="entry name" value="PROTEIN_KINASE_DOM"/>
    <property type="match status" value="1"/>
</dbReference>
<dbReference type="GO" id="GO:0010468">
    <property type="term" value="P:regulation of gene expression"/>
    <property type="evidence" value="ECO:0007669"/>
    <property type="project" value="TreeGrafter"/>
</dbReference>
<feature type="compositionally biased region" description="Polar residues" evidence="7">
    <location>
        <begin position="102"/>
        <end position="113"/>
    </location>
</feature>
<dbReference type="Pfam" id="PF00069">
    <property type="entry name" value="Pkinase"/>
    <property type="match status" value="1"/>
</dbReference>
<evidence type="ECO:0000313" key="9">
    <source>
        <dbReference type="EMBL" id="KAJ5553599.1"/>
    </source>
</evidence>
<evidence type="ECO:0000259" key="8">
    <source>
        <dbReference type="PROSITE" id="PS50011"/>
    </source>
</evidence>
<dbReference type="GO" id="GO:0007165">
    <property type="term" value="P:signal transduction"/>
    <property type="evidence" value="ECO:0007669"/>
    <property type="project" value="TreeGrafter"/>
</dbReference>
<accession>A0AAD6GJA1</accession>
<dbReference type="InterPro" id="IPR008271">
    <property type="entry name" value="Ser/Thr_kinase_AS"/>
</dbReference>
<proteinExistence type="inferred from homology"/>
<dbReference type="InterPro" id="IPR000719">
    <property type="entry name" value="Prot_kinase_dom"/>
</dbReference>
<keyword evidence="9" id="KW-0418">Kinase</keyword>
<dbReference type="EMBL" id="JAQIZZ010000002">
    <property type="protein sequence ID" value="KAJ5553599.1"/>
    <property type="molecule type" value="Genomic_DNA"/>
</dbReference>
<dbReference type="InterPro" id="IPR011009">
    <property type="entry name" value="Kinase-like_dom_sf"/>
</dbReference>
<dbReference type="GO" id="GO:0004693">
    <property type="term" value="F:cyclin-dependent protein serine/threonine kinase activity"/>
    <property type="evidence" value="ECO:0007669"/>
    <property type="project" value="UniProtKB-EC"/>
</dbReference>
<evidence type="ECO:0000256" key="3">
    <source>
        <dbReference type="ARBA" id="ARBA00022741"/>
    </source>
</evidence>
<dbReference type="GO" id="GO:0030332">
    <property type="term" value="F:cyclin binding"/>
    <property type="evidence" value="ECO:0007669"/>
    <property type="project" value="TreeGrafter"/>
</dbReference>
<dbReference type="Proteomes" id="UP001220324">
    <property type="component" value="Unassembled WGS sequence"/>
</dbReference>
<feature type="domain" description="Protein kinase" evidence="8">
    <location>
        <begin position="136"/>
        <end position="426"/>
    </location>
</feature>
<keyword evidence="10" id="KW-1185">Reference proteome</keyword>
<reference evidence="9 10" key="1">
    <citation type="journal article" date="2023" name="IMA Fungus">
        <title>Comparative genomic study of the Penicillium genus elucidates a diverse pangenome and 15 lateral gene transfer events.</title>
        <authorList>
            <person name="Petersen C."/>
            <person name="Sorensen T."/>
            <person name="Nielsen M.R."/>
            <person name="Sondergaard T.E."/>
            <person name="Sorensen J.L."/>
            <person name="Fitzpatrick D.A."/>
            <person name="Frisvad J.C."/>
            <person name="Nielsen K.L."/>
        </authorList>
    </citation>
    <scope>NUCLEOTIDE SEQUENCE [LARGE SCALE GENOMIC DNA]</scope>
    <source>
        <strain evidence="9 10">IBT 35679</strain>
    </source>
</reference>
<protein>
    <recommendedName>
        <fullName evidence="2">cyclin-dependent kinase</fullName>
        <ecNumber evidence="2">2.7.11.22</ecNumber>
    </recommendedName>
</protein>
<dbReference type="InterPro" id="IPR050108">
    <property type="entry name" value="CDK"/>
</dbReference>
<keyword evidence="9" id="KW-0131">Cell cycle</keyword>
<comment type="caution">
    <text evidence="9">The sequence shown here is derived from an EMBL/GenBank/DDBJ whole genome shotgun (WGS) entry which is preliminary data.</text>
</comment>
<dbReference type="GO" id="GO:0000082">
    <property type="term" value="P:G1/S transition of mitotic cell cycle"/>
    <property type="evidence" value="ECO:0007669"/>
    <property type="project" value="TreeGrafter"/>
</dbReference>
<dbReference type="PANTHER" id="PTHR24056:SF576">
    <property type="entry name" value="SERINE_THREONINE-PROTEIN KINASE CSK1"/>
    <property type="match status" value="1"/>
</dbReference>
<comment type="catalytic activity">
    <reaction evidence="5">
        <text>L-threonyl-[protein] + ATP = O-phospho-L-threonyl-[protein] + ADP + H(+)</text>
        <dbReference type="Rhea" id="RHEA:46608"/>
        <dbReference type="Rhea" id="RHEA-COMP:11060"/>
        <dbReference type="Rhea" id="RHEA-COMP:11605"/>
        <dbReference type="ChEBI" id="CHEBI:15378"/>
        <dbReference type="ChEBI" id="CHEBI:30013"/>
        <dbReference type="ChEBI" id="CHEBI:30616"/>
        <dbReference type="ChEBI" id="CHEBI:61977"/>
        <dbReference type="ChEBI" id="CHEBI:456216"/>
        <dbReference type="EC" id="2.7.11.22"/>
    </reaction>
</comment>
<comment type="catalytic activity">
    <reaction evidence="6">
        <text>L-seryl-[protein] + ATP = O-phospho-L-seryl-[protein] + ADP + H(+)</text>
        <dbReference type="Rhea" id="RHEA:17989"/>
        <dbReference type="Rhea" id="RHEA-COMP:9863"/>
        <dbReference type="Rhea" id="RHEA-COMP:11604"/>
        <dbReference type="ChEBI" id="CHEBI:15378"/>
        <dbReference type="ChEBI" id="CHEBI:29999"/>
        <dbReference type="ChEBI" id="CHEBI:30616"/>
        <dbReference type="ChEBI" id="CHEBI:83421"/>
        <dbReference type="ChEBI" id="CHEBI:456216"/>
        <dbReference type="EC" id="2.7.11.22"/>
    </reaction>
</comment>
<dbReference type="PANTHER" id="PTHR24056">
    <property type="entry name" value="CELL DIVISION PROTEIN KINASE"/>
    <property type="match status" value="1"/>
</dbReference>
<evidence type="ECO:0000256" key="2">
    <source>
        <dbReference type="ARBA" id="ARBA00012425"/>
    </source>
</evidence>
<feature type="region of interest" description="Disordered" evidence="7">
    <location>
        <begin position="102"/>
        <end position="126"/>
    </location>
</feature>
<keyword evidence="9" id="KW-0132">Cell division</keyword>
<dbReference type="GO" id="GO:0005634">
    <property type="term" value="C:nucleus"/>
    <property type="evidence" value="ECO:0007669"/>
    <property type="project" value="TreeGrafter"/>
</dbReference>
<evidence type="ECO:0000256" key="6">
    <source>
        <dbReference type="ARBA" id="ARBA00048367"/>
    </source>
</evidence>
<dbReference type="GO" id="GO:0000307">
    <property type="term" value="C:cyclin-dependent protein kinase holoenzyme complex"/>
    <property type="evidence" value="ECO:0007669"/>
    <property type="project" value="TreeGrafter"/>
</dbReference>
<evidence type="ECO:0000256" key="5">
    <source>
        <dbReference type="ARBA" id="ARBA00047811"/>
    </source>
</evidence>
<dbReference type="Gene3D" id="1.10.510.10">
    <property type="entry name" value="Transferase(Phosphotransferase) domain 1"/>
    <property type="match status" value="1"/>
</dbReference>
<dbReference type="SUPFAM" id="SSF56112">
    <property type="entry name" value="Protein kinase-like (PK-like)"/>
    <property type="match status" value="1"/>
</dbReference>
<dbReference type="GO" id="GO:0005737">
    <property type="term" value="C:cytoplasm"/>
    <property type="evidence" value="ECO:0007669"/>
    <property type="project" value="TreeGrafter"/>
</dbReference>